<accession>A0A1H1W3G7</accession>
<evidence type="ECO:0000259" key="2">
    <source>
        <dbReference type="Pfam" id="PF22725"/>
    </source>
</evidence>
<dbReference type="SUPFAM" id="SSF51735">
    <property type="entry name" value="NAD(P)-binding Rossmann-fold domains"/>
    <property type="match status" value="1"/>
</dbReference>
<dbReference type="STRING" id="630515.SAMN04489812_3471"/>
<evidence type="ECO:0000313" key="3">
    <source>
        <dbReference type="EMBL" id="SDS91502.1"/>
    </source>
</evidence>
<reference evidence="3 4" key="1">
    <citation type="submission" date="2016-10" db="EMBL/GenBank/DDBJ databases">
        <authorList>
            <person name="de Groot N.N."/>
        </authorList>
    </citation>
    <scope>NUCLEOTIDE SEQUENCE [LARGE SCALE GENOMIC DNA]</scope>
    <source>
        <strain evidence="3 4">DSM 21800</strain>
    </source>
</reference>
<protein>
    <submittedName>
        <fullName evidence="3">Predicted dehydrogenase</fullName>
    </submittedName>
</protein>
<sequence length="328" mass="35274">MPAPLRVATLSFWHVHAGDYTRSSVQHPDTELVAIWDDDAERGKEAAAKYETEYVADFEALLARDDVDAITVTTETSRHRDLMVAAAKAGKHIFTEKLLAPTVAEAEEIIKACDDNGVKLIVSLPRLYDGYTSVVRDVLASGKLGDLTYAKVRLSHNGSVANWLPDRFYDPEPSIGGALTDLGCHPVYLTQLILGSHPSTVQATYGKVTGRQVEDNAVVTVGYESGAIGVIEAGFVSPDPFLIEIGGTEGWLSYSDADDSVLVSGKAFGEGPQRIAVPEKSPSAYQQWVQHIADDTRADDNIAAALELTRLVVAANEAAATGKTISYK</sequence>
<proteinExistence type="predicted"/>
<dbReference type="Gene3D" id="3.30.360.10">
    <property type="entry name" value="Dihydrodipicolinate Reductase, domain 2"/>
    <property type="match status" value="1"/>
</dbReference>
<dbReference type="InterPro" id="IPR036291">
    <property type="entry name" value="NAD(P)-bd_dom_sf"/>
</dbReference>
<feature type="domain" description="Gfo/Idh/MocA-like oxidoreductase N-terminal" evidence="1">
    <location>
        <begin position="22"/>
        <end position="122"/>
    </location>
</feature>
<evidence type="ECO:0000313" key="4">
    <source>
        <dbReference type="Proteomes" id="UP000199103"/>
    </source>
</evidence>
<dbReference type="SUPFAM" id="SSF55347">
    <property type="entry name" value="Glyceraldehyde-3-phosphate dehydrogenase-like, C-terminal domain"/>
    <property type="match status" value="1"/>
</dbReference>
<feature type="domain" description="GFO/IDH/MocA-like oxidoreductase" evidence="2">
    <location>
        <begin position="135"/>
        <end position="252"/>
    </location>
</feature>
<dbReference type="InterPro" id="IPR051450">
    <property type="entry name" value="Gfo/Idh/MocA_Oxidoreductases"/>
</dbReference>
<dbReference type="InterPro" id="IPR000683">
    <property type="entry name" value="Gfo/Idh/MocA-like_OxRdtase_N"/>
</dbReference>
<dbReference type="Pfam" id="PF01408">
    <property type="entry name" value="GFO_IDH_MocA"/>
    <property type="match status" value="1"/>
</dbReference>
<evidence type="ECO:0000259" key="1">
    <source>
        <dbReference type="Pfam" id="PF01408"/>
    </source>
</evidence>
<dbReference type="PANTHER" id="PTHR43377:SF1">
    <property type="entry name" value="BILIVERDIN REDUCTASE A"/>
    <property type="match status" value="1"/>
</dbReference>
<dbReference type="GO" id="GO:0000166">
    <property type="term" value="F:nucleotide binding"/>
    <property type="evidence" value="ECO:0007669"/>
    <property type="project" value="InterPro"/>
</dbReference>
<dbReference type="EMBL" id="LT629772">
    <property type="protein sequence ID" value="SDS91502.1"/>
    <property type="molecule type" value="Genomic_DNA"/>
</dbReference>
<name>A0A1H1W3G7_9ACTN</name>
<dbReference type="Pfam" id="PF22725">
    <property type="entry name" value="GFO_IDH_MocA_C3"/>
    <property type="match status" value="1"/>
</dbReference>
<dbReference type="Gene3D" id="3.40.50.720">
    <property type="entry name" value="NAD(P)-binding Rossmann-like Domain"/>
    <property type="match status" value="1"/>
</dbReference>
<dbReference type="PANTHER" id="PTHR43377">
    <property type="entry name" value="BILIVERDIN REDUCTASE A"/>
    <property type="match status" value="1"/>
</dbReference>
<gene>
    <name evidence="3" type="ORF">SAMN04489812_3471</name>
</gene>
<dbReference type="Proteomes" id="UP000199103">
    <property type="component" value="Chromosome I"/>
</dbReference>
<dbReference type="RefSeq" id="WP_091526759.1">
    <property type="nucleotide sequence ID" value="NZ_LT629772.1"/>
</dbReference>
<dbReference type="AlphaFoldDB" id="A0A1H1W3G7"/>
<dbReference type="OrthoDB" id="9792085at2"/>
<keyword evidence="4" id="KW-1185">Reference proteome</keyword>
<dbReference type="InterPro" id="IPR055170">
    <property type="entry name" value="GFO_IDH_MocA-like_dom"/>
</dbReference>
<organism evidence="3 4">
    <name type="scientific">Microlunatus soli</name>
    <dbReference type="NCBI Taxonomy" id="630515"/>
    <lineage>
        <taxon>Bacteria</taxon>
        <taxon>Bacillati</taxon>
        <taxon>Actinomycetota</taxon>
        <taxon>Actinomycetes</taxon>
        <taxon>Propionibacteriales</taxon>
        <taxon>Propionibacteriaceae</taxon>
        <taxon>Microlunatus</taxon>
    </lineage>
</organism>